<name>A0ABP1AQ67_9BRYO</name>
<gene>
    <name evidence="1" type="ORF">CSSPJE1EN2_LOCUS7486</name>
</gene>
<accession>A0ABP1AQ67</accession>
<proteinExistence type="predicted"/>
<dbReference type="Proteomes" id="UP001497522">
    <property type="component" value="Chromosome 14"/>
</dbReference>
<keyword evidence="2" id="KW-1185">Reference proteome</keyword>
<dbReference type="EMBL" id="OZ023715">
    <property type="protein sequence ID" value="CAK9864491.1"/>
    <property type="molecule type" value="Genomic_DNA"/>
</dbReference>
<protein>
    <submittedName>
        <fullName evidence="1">Uncharacterized protein</fullName>
    </submittedName>
</protein>
<dbReference type="SUPFAM" id="SSF55961">
    <property type="entry name" value="Bet v1-like"/>
    <property type="match status" value="1"/>
</dbReference>
<sequence length="83" mass="8986">MDSVQWCNQDSRLHVAGRNFPTYHSFSTTMKFAHGANVGNTDVTWSATFVPVCDMGPPEDINQIAILVFKALACVAIEGNGSP</sequence>
<evidence type="ECO:0000313" key="2">
    <source>
        <dbReference type="Proteomes" id="UP001497522"/>
    </source>
</evidence>
<organism evidence="1 2">
    <name type="scientific">Sphagnum jensenii</name>
    <dbReference type="NCBI Taxonomy" id="128206"/>
    <lineage>
        <taxon>Eukaryota</taxon>
        <taxon>Viridiplantae</taxon>
        <taxon>Streptophyta</taxon>
        <taxon>Embryophyta</taxon>
        <taxon>Bryophyta</taxon>
        <taxon>Sphagnophytina</taxon>
        <taxon>Sphagnopsida</taxon>
        <taxon>Sphagnales</taxon>
        <taxon>Sphagnaceae</taxon>
        <taxon>Sphagnum</taxon>
    </lineage>
</organism>
<evidence type="ECO:0000313" key="1">
    <source>
        <dbReference type="EMBL" id="CAK9864491.1"/>
    </source>
</evidence>
<reference evidence="1" key="1">
    <citation type="submission" date="2024-03" db="EMBL/GenBank/DDBJ databases">
        <authorList>
            <consortium name="ELIXIR-Norway"/>
            <consortium name="Elixir Norway"/>
        </authorList>
    </citation>
    <scope>NUCLEOTIDE SEQUENCE</scope>
</reference>